<dbReference type="AlphaFoldDB" id="B9RBQ3"/>
<reference evidence="2" key="1">
    <citation type="journal article" date="2010" name="Nat. Biotechnol.">
        <title>Draft genome sequence of the oilseed species Ricinus communis.</title>
        <authorList>
            <person name="Chan A.P."/>
            <person name="Crabtree J."/>
            <person name="Zhao Q."/>
            <person name="Lorenzi H."/>
            <person name="Orvis J."/>
            <person name="Puiu D."/>
            <person name="Melake-Berhan A."/>
            <person name="Jones K.M."/>
            <person name="Redman J."/>
            <person name="Chen G."/>
            <person name="Cahoon E.B."/>
            <person name="Gedil M."/>
            <person name="Stanke M."/>
            <person name="Haas B.J."/>
            <person name="Wortman J.R."/>
            <person name="Fraser-Liggett C.M."/>
            <person name="Ravel J."/>
            <person name="Rabinowicz P.D."/>
        </authorList>
    </citation>
    <scope>NUCLEOTIDE SEQUENCE [LARGE SCALE GENOMIC DNA]</scope>
    <source>
        <strain evidence="2">cv. Hale</strain>
    </source>
</reference>
<sequence length="72" mass="8396">MKVLRILKVYSKKICRSAMKVVLYNKMEKGMMMNILVDEVESKEAKASKQEMVEIVVQWKQVEEEGRKGCNT</sequence>
<organism evidence="1 2">
    <name type="scientific">Ricinus communis</name>
    <name type="common">Castor bean</name>
    <dbReference type="NCBI Taxonomy" id="3988"/>
    <lineage>
        <taxon>Eukaryota</taxon>
        <taxon>Viridiplantae</taxon>
        <taxon>Streptophyta</taxon>
        <taxon>Embryophyta</taxon>
        <taxon>Tracheophyta</taxon>
        <taxon>Spermatophyta</taxon>
        <taxon>Magnoliopsida</taxon>
        <taxon>eudicotyledons</taxon>
        <taxon>Gunneridae</taxon>
        <taxon>Pentapetalae</taxon>
        <taxon>rosids</taxon>
        <taxon>fabids</taxon>
        <taxon>Malpighiales</taxon>
        <taxon>Euphorbiaceae</taxon>
        <taxon>Acalyphoideae</taxon>
        <taxon>Acalypheae</taxon>
        <taxon>Ricinus</taxon>
    </lineage>
</organism>
<keyword evidence="2" id="KW-1185">Reference proteome</keyword>
<dbReference type="EMBL" id="EQ973774">
    <property type="protein sequence ID" value="EEF50974.1"/>
    <property type="molecule type" value="Genomic_DNA"/>
</dbReference>
<protein>
    <submittedName>
        <fullName evidence="1">Uncharacterized protein</fullName>
    </submittedName>
</protein>
<proteinExistence type="predicted"/>
<evidence type="ECO:0000313" key="1">
    <source>
        <dbReference type="EMBL" id="EEF50974.1"/>
    </source>
</evidence>
<evidence type="ECO:0000313" key="2">
    <source>
        <dbReference type="Proteomes" id="UP000008311"/>
    </source>
</evidence>
<accession>B9RBQ3</accession>
<gene>
    <name evidence="1" type="ORF">RCOM_1679870</name>
</gene>
<dbReference type="InParanoid" id="B9RBQ3"/>
<dbReference type="Proteomes" id="UP000008311">
    <property type="component" value="Unassembled WGS sequence"/>
</dbReference>
<name>B9RBQ3_RICCO</name>